<reference evidence="20" key="3">
    <citation type="submission" date="2025-09" db="UniProtKB">
        <authorList>
            <consortium name="Ensembl"/>
        </authorList>
    </citation>
    <scope>IDENTIFICATION</scope>
</reference>
<feature type="disulfide bond" evidence="15">
    <location>
        <begin position="164"/>
        <end position="182"/>
    </location>
</feature>
<dbReference type="HOGENOM" id="CLU_242519_0_0_1"/>
<dbReference type="GO" id="GO:0006897">
    <property type="term" value="P:endocytosis"/>
    <property type="evidence" value="ECO:0007669"/>
    <property type="project" value="UniProtKB-KW"/>
</dbReference>
<keyword evidence="13" id="KW-0325">Glycoprotein</keyword>
<dbReference type="Bgee" id="ENSLOCG00000012428">
    <property type="expression patterns" value="Expressed in ovary and 3 other cell types or tissues"/>
</dbReference>
<feature type="transmembrane region" description="Helical" evidence="18">
    <location>
        <begin position="1570"/>
        <end position="1593"/>
    </location>
</feature>
<feature type="disulfide bond" evidence="15">
    <location>
        <begin position="608"/>
        <end position="623"/>
    </location>
</feature>
<dbReference type="PROSITE" id="PS01186">
    <property type="entry name" value="EGF_2"/>
    <property type="match status" value="1"/>
</dbReference>
<dbReference type="InterPro" id="IPR018097">
    <property type="entry name" value="EGF_Ca-bd_CS"/>
</dbReference>
<feature type="disulfide bond" evidence="15">
    <location>
        <begin position="1474"/>
        <end position="1489"/>
    </location>
</feature>
<evidence type="ECO:0000256" key="4">
    <source>
        <dbReference type="ARBA" id="ARBA00022536"/>
    </source>
</evidence>
<evidence type="ECO:0000313" key="20">
    <source>
        <dbReference type="Ensembl" id="ENSLOCP00000015302.1"/>
    </source>
</evidence>
<sequence>CDDGACITKSWKCDGQGDCLDGSDELDCGSGCKDGEFHCRDGFGCVDISAVCDGKPQCDDRSDELNCVESRGCLSGEWECVNKICIPQKLRCNGVNDCIDNSDENGCDGHRDALLHCEKRTFVPCSDGSNCVHYDHLCDGEKDCADGSDENNCPRCADPDHFSCPNSTCIEKKLVCDGMNQCEDGSDEKNCPPKSNDCAFRCDGDAKCFVHKVACWDQSDCVRYDHLCDKEKDCADGSDEEDCPRNCIEADNFQCNNGMCIERILICNGVLDCTDGSDEDRCQELVTECTNPCDSGSSCFSPSSRCDGKKDCRDGTDENDCRDPNPDPSHKTDMTKTVSCPSAFVACRKGVNCIPIEQLCNGNKDCPDGSDEESCDTKCKEPGYYQCKDGQKCIEKALVCDGEPHCLDSSDESGCPVTTPNCKLRCDGGTKCVSDKQYCDGNADCIDGADEDCRFQDANGSVTETMAPLVCNLGFKLCRDGKECILYSHWCDGEADCKDSSDEDSCADKCPTGFFQCAHGKKCIEEKLVCDGTSECQDGSDERNCWKPTESCAFRCDNNSRCFPESFRCDGEYDCVDKMDEANCAEQECSSSEFRCGSGQCLSLSLRCDGDADCRDHSDEEDCSKPPHCPTKKRCPESHECLLEEWICDGDKDCKDGTDEKDCRPSEVKCSEFQWSCASKTQCIPNFWRCDGEKDCNDDSDEAGCGLVKCPDYQFQCSNLECLNTSLVCNGISNCPDGSDEGGDCNTHPCSSSRKCSHACYVTPTGPKCSCEVGFKLAADGVSCEDLDECMESPGVCDHKCINMRGSYSCQCHSGYLLERDGHSCKIIGEPFLLASVQYELLIYSLHGSSMEVLFSTGKRLVFSVDYDWQEQLVFWVSLDAESIKWISMDQKDKGTLVKGIKSDCIAVDWLGRNLYWTDGVAGQILAISLNTTSTNIRNNTVVLNEDLEQPHSLVLHPQEGMMYWTEIGEPQIEKAGMDGSDRKVIIAKGLSWPISLTLDLLDLRIFWTDEKLKCIGSANMDGTDIKLLQLTESPNPFSVVVFNNMIYWSDTKRRTIQKANKITGKNRSVFLKRLGQPFGLKIIHESLQVTSANPCKSLDCSHICLLGPRQRAVCRCPVGYLLTEDGVTCDIPGDTTFLFLLSASTLSQVYLKNMHTLTDLNTWPEHKALPIAGVNEATAMDYVLKDQTVYLADDEGGFVGRFKLKDSELVFRRKVLELQGETVMALAVDWLSHNLYWSSSQRALLCVTSSSNNYTAIIFEDGVEGIDSIALYPPSGAICFADMGKEGRRSQAKIECAYMNGQNRRVLWQKTMMPTCLTFSTSGTELFWADPGAGIIGSIGIDGFKYKAYKTGGGILTSFAQTDNIFLWTTVNDTAKLWFSDGLQPRQLWFDVKTNVVSLKVYSKFSQKGTNLCADQNGGCSHICLPFPQGRTCKCAQGYHSINSTGCVKDLNCPPHTKACRDGRKCLHSSKFCDRWMDCLDNSDEESCAKVIKKPPLPPSSGASGMPPSTTQAVNNKILVRKLDVQTCRDELCHNQGKCVVVNDQPTCECLLGFTGQFCQDKVIKSIQVPLTLGMIGFLIGMVLIVVIFVLLRKRRQANRRPQTSATETALTNLENIADTTSVHTFTNESYDPEEENTVFRTLKLPIMT</sequence>
<feature type="disulfide bond" evidence="15">
    <location>
        <begin position="648"/>
        <end position="663"/>
    </location>
</feature>
<dbReference type="InterPro" id="IPR001881">
    <property type="entry name" value="EGF-like_Ca-bd_dom"/>
</dbReference>
<feature type="disulfide bond" evidence="15">
    <location>
        <begin position="255"/>
        <end position="273"/>
    </location>
</feature>
<dbReference type="GO" id="GO:0005509">
    <property type="term" value="F:calcium ion binding"/>
    <property type="evidence" value="ECO:0007669"/>
    <property type="project" value="InterPro"/>
</dbReference>
<feature type="disulfide bond" evidence="15">
    <location>
        <begin position="530"/>
        <end position="545"/>
    </location>
</feature>
<evidence type="ECO:0000256" key="7">
    <source>
        <dbReference type="ARBA" id="ARBA00022729"/>
    </source>
</evidence>
<feature type="domain" description="EGF-like" evidence="19">
    <location>
        <begin position="1525"/>
        <end position="1561"/>
    </location>
</feature>
<dbReference type="STRING" id="7918.ENSLOCP00000015302"/>
<feature type="disulfide bond" evidence="15">
    <location>
        <begin position="92"/>
        <end position="107"/>
    </location>
</feature>
<dbReference type="InterPro" id="IPR011042">
    <property type="entry name" value="6-blade_b-propeller_TolB-like"/>
</dbReference>
<dbReference type="PROSITE" id="PS01187">
    <property type="entry name" value="EGF_CA"/>
    <property type="match status" value="1"/>
</dbReference>
<feature type="disulfide bond" evidence="15">
    <location>
        <begin position="710"/>
        <end position="722"/>
    </location>
</feature>
<evidence type="ECO:0000256" key="5">
    <source>
        <dbReference type="ARBA" id="ARBA00022583"/>
    </source>
</evidence>
<dbReference type="Pfam" id="PF00058">
    <property type="entry name" value="Ldl_recept_b"/>
    <property type="match status" value="1"/>
</dbReference>
<keyword evidence="12" id="KW-0675">Receptor</keyword>
<dbReference type="SUPFAM" id="SSF63825">
    <property type="entry name" value="YWTD domain"/>
    <property type="match status" value="2"/>
</dbReference>
<keyword evidence="7" id="KW-0732">Signal</keyword>
<protein>
    <submittedName>
        <fullName evidence="20">Si:dkey-88l16.3</fullName>
    </submittedName>
</protein>
<evidence type="ECO:0000256" key="3">
    <source>
        <dbReference type="ARBA" id="ARBA00009939"/>
    </source>
</evidence>
<dbReference type="InterPro" id="IPR000152">
    <property type="entry name" value="EGF-type_Asp/Asn_hydroxyl_site"/>
</dbReference>
<feature type="disulfide bond" evidence="15">
    <location>
        <begin position="228"/>
        <end position="243"/>
    </location>
</feature>
<keyword evidence="6 18" id="KW-0812">Transmembrane</keyword>
<dbReference type="GO" id="GO:0005886">
    <property type="term" value="C:plasma membrane"/>
    <property type="evidence" value="ECO:0000318"/>
    <property type="project" value="GO_Central"/>
</dbReference>
<dbReference type="SMART" id="SM00135">
    <property type="entry name" value="LY"/>
    <property type="match status" value="8"/>
</dbReference>
<dbReference type="Pfam" id="PF00057">
    <property type="entry name" value="Ldl_recept_a"/>
    <property type="match status" value="16"/>
</dbReference>
<dbReference type="PROSITE" id="PS51120">
    <property type="entry name" value="LDLRB"/>
    <property type="match status" value="1"/>
</dbReference>
<evidence type="ECO:0000256" key="12">
    <source>
        <dbReference type="ARBA" id="ARBA00023170"/>
    </source>
</evidence>
<dbReference type="InterPro" id="IPR051221">
    <property type="entry name" value="LDLR-related"/>
</dbReference>
<dbReference type="Proteomes" id="UP000018468">
    <property type="component" value="Linkage group LG2"/>
</dbReference>
<dbReference type="CDD" id="cd00112">
    <property type="entry name" value="LDLa"/>
    <property type="match status" value="17"/>
</dbReference>
<evidence type="ECO:0000256" key="13">
    <source>
        <dbReference type="ARBA" id="ARBA00023180"/>
    </source>
</evidence>
<keyword evidence="9 18" id="KW-1133">Transmembrane helix</keyword>
<feature type="disulfide bond" evidence="15">
    <location>
        <begin position="596"/>
        <end position="614"/>
    </location>
</feature>
<feature type="disulfide bond" evidence="15">
    <location>
        <begin position="13"/>
        <end position="28"/>
    </location>
</feature>
<comment type="subcellular location">
    <subcellularLocation>
        <location evidence="2">Endomembrane system</location>
    </subcellularLocation>
    <subcellularLocation>
        <location evidence="1">Membrane</location>
        <topology evidence="1">Single-pass membrane protein</topology>
    </subcellularLocation>
</comment>
<dbReference type="PANTHER" id="PTHR22722:SF12">
    <property type="entry name" value="EGF-LIKE DOMAIN-CONTAINING PROTEIN"/>
    <property type="match status" value="1"/>
</dbReference>
<dbReference type="PROSITE" id="PS50068">
    <property type="entry name" value="LDLRA_2"/>
    <property type="match status" value="19"/>
</dbReference>
<dbReference type="EMBL" id="AHAT01032697">
    <property type="status" value="NOT_ANNOTATED_CDS"/>
    <property type="molecule type" value="Genomic_DNA"/>
</dbReference>
<feature type="disulfide bond" evidence="15">
    <location>
        <begin position="717"/>
        <end position="735"/>
    </location>
</feature>
<dbReference type="Gene3D" id="4.10.400.10">
    <property type="entry name" value="Low-density Lipoprotein Receptor"/>
    <property type="match status" value="18"/>
</dbReference>
<feature type="disulfide bond" evidence="15">
    <location>
        <begin position="80"/>
        <end position="98"/>
    </location>
</feature>
<dbReference type="PROSITE" id="PS50026">
    <property type="entry name" value="EGF_3"/>
    <property type="match status" value="1"/>
</dbReference>
<feature type="disulfide bond" evidence="15">
    <location>
        <begin position="629"/>
        <end position="641"/>
    </location>
</feature>
<evidence type="ECO:0000256" key="17">
    <source>
        <dbReference type="SAM" id="MobiDB-lite"/>
    </source>
</evidence>
<feature type="compositionally biased region" description="Basic and acidic residues" evidence="17">
    <location>
        <begin position="306"/>
        <end position="333"/>
    </location>
</feature>
<evidence type="ECO:0000256" key="18">
    <source>
        <dbReference type="SAM" id="Phobius"/>
    </source>
</evidence>
<keyword evidence="11 14" id="KW-1015">Disulfide bond</keyword>
<accession>W5N3U3</accession>
<dbReference type="PANTHER" id="PTHR22722">
    <property type="entry name" value="LOW-DENSITY LIPOPROTEIN RECEPTOR-RELATED PROTEIN 2-RELATED"/>
    <property type="match status" value="1"/>
</dbReference>
<feature type="disulfide bond" evidence="15">
    <location>
        <begin position="267"/>
        <end position="282"/>
    </location>
</feature>
<evidence type="ECO:0000259" key="19">
    <source>
        <dbReference type="PROSITE" id="PS50026"/>
    </source>
</evidence>
<dbReference type="PROSITE" id="PS00022">
    <property type="entry name" value="EGF_1"/>
    <property type="match status" value="1"/>
</dbReference>
<dbReference type="SMART" id="SM00181">
    <property type="entry name" value="EGF"/>
    <property type="match status" value="7"/>
</dbReference>
<feature type="compositionally biased region" description="Low complexity" evidence="17">
    <location>
        <begin position="294"/>
        <end position="305"/>
    </location>
</feature>
<evidence type="ECO:0000256" key="10">
    <source>
        <dbReference type="ARBA" id="ARBA00023136"/>
    </source>
</evidence>
<dbReference type="InterPro" id="IPR023415">
    <property type="entry name" value="LDLR_class-A_CS"/>
</dbReference>
<name>W5N3U3_LEPOC</name>
<evidence type="ECO:0000313" key="21">
    <source>
        <dbReference type="Proteomes" id="UP000018468"/>
    </source>
</evidence>
<dbReference type="FunFam" id="2.10.25.10:FF:000010">
    <property type="entry name" value="Pro-epidermal growth factor"/>
    <property type="match status" value="1"/>
</dbReference>
<evidence type="ECO:0000256" key="14">
    <source>
        <dbReference type="PROSITE-ProRule" id="PRU00076"/>
    </source>
</evidence>
<keyword evidence="21" id="KW-1185">Reference proteome</keyword>
<dbReference type="PROSITE" id="PS00010">
    <property type="entry name" value="ASX_HYDROXYL"/>
    <property type="match status" value="1"/>
</dbReference>
<feature type="disulfide bond" evidence="15">
    <location>
        <begin position="491"/>
        <end position="506"/>
    </location>
</feature>
<keyword evidence="10 18" id="KW-0472">Membrane</keyword>
<keyword evidence="8" id="KW-0677">Repeat</keyword>
<evidence type="ECO:0000256" key="15">
    <source>
        <dbReference type="PROSITE-ProRule" id="PRU00124"/>
    </source>
</evidence>
<dbReference type="SUPFAM" id="SSF57196">
    <property type="entry name" value="EGF/Laminin"/>
    <property type="match status" value="4"/>
</dbReference>
<dbReference type="FunFam" id="2.120.10.30:FF:000241">
    <property type="entry name" value="Low-density lipoprotein receptor-related protein 6"/>
    <property type="match status" value="1"/>
</dbReference>
<feature type="disulfide bond" evidence="15">
    <location>
        <begin position="400"/>
        <end position="415"/>
    </location>
</feature>
<dbReference type="InterPro" id="IPR026823">
    <property type="entry name" value="cEGF"/>
</dbReference>
<dbReference type="InterPro" id="IPR000033">
    <property type="entry name" value="LDLR_classB_rpt"/>
</dbReference>
<evidence type="ECO:0000256" key="9">
    <source>
        <dbReference type="ARBA" id="ARBA00022989"/>
    </source>
</evidence>
<dbReference type="InterPro" id="IPR036055">
    <property type="entry name" value="LDL_receptor-like_sf"/>
</dbReference>
<feature type="disulfide bond" evidence="15">
    <location>
        <begin position="138"/>
        <end position="153"/>
    </location>
</feature>
<keyword evidence="5" id="KW-0254">Endocytosis</keyword>
<dbReference type="SMART" id="SM00192">
    <property type="entry name" value="LDLa"/>
    <property type="match status" value="19"/>
</dbReference>
<proteinExistence type="inferred from homology"/>
<feature type="disulfide bond" evidence="15">
    <location>
        <begin position="569"/>
        <end position="584"/>
    </location>
</feature>
<evidence type="ECO:0000256" key="8">
    <source>
        <dbReference type="ARBA" id="ARBA00022737"/>
    </source>
</evidence>
<feature type="disulfide bond" evidence="15">
    <location>
        <begin position="360"/>
        <end position="375"/>
    </location>
</feature>
<feature type="region of interest" description="Disordered" evidence="17">
    <location>
        <begin position="294"/>
        <end position="333"/>
    </location>
</feature>
<comment type="similarity">
    <text evidence="3">Belongs to the LDLR family.</text>
</comment>
<evidence type="ECO:0000256" key="16">
    <source>
        <dbReference type="PROSITE-ProRule" id="PRU00461"/>
    </source>
</evidence>
<dbReference type="FunFam" id="4.10.400.10:FF:000034">
    <property type="entry name" value="Low-density lipoprotein receptor-related protein 2"/>
    <property type="match status" value="1"/>
</dbReference>
<dbReference type="GO" id="GO:0012505">
    <property type="term" value="C:endomembrane system"/>
    <property type="evidence" value="ECO:0007669"/>
    <property type="project" value="UniProtKB-SubCell"/>
</dbReference>
<keyword evidence="4 14" id="KW-0245">EGF-like domain</keyword>
<dbReference type="InParanoid" id="W5N3U3"/>
<feature type="disulfide bond" evidence="15">
    <location>
        <begin position="52"/>
        <end position="67"/>
    </location>
</feature>
<dbReference type="InterPro" id="IPR002172">
    <property type="entry name" value="LDrepeatLR_classA_rpt"/>
</dbReference>
<dbReference type="PRINTS" id="PR00261">
    <property type="entry name" value="LDLRECEPTOR"/>
</dbReference>
<feature type="disulfide bond" evidence="15">
    <location>
        <begin position="73"/>
        <end position="85"/>
    </location>
</feature>
<dbReference type="EMBL" id="AHAT01032698">
    <property type="status" value="NOT_ANNOTATED_CDS"/>
    <property type="molecule type" value="Genomic_DNA"/>
</dbReference>
<dbReference type="FunFam" id="4.10.400.10:FF:000045">
    <property type="entry name" value="Low-density lipoprotein receptor-related protein 2"/>
    <property type="match status" value="1"/>
</dbReference>
<reference evidence="20" key="2">
    <citation type="submission" date="2025-08" db="UniProtKB">
        <authorList>
            <consortium name="Ensembl"/>
        </authorList>
    </citation>
    <scope>IDENTIFICATION</scope>
</reference>
<evidence type="ECO:0000256" key="6">
    <source>
        <dbReference type="ARBA" id="ARBA00022692"/>
    </source>
</evidence>
<dbReference type="SMART" id="SM00179">
    <property type="entry name" value="EGF_CA"/>
    <property type="match status" value="3"/>
</dbReference>
<dbReference type="GeneTree" id="ENSGT00940000162544"/>
<feature type="disulfide bond" evidence="14">
    <location>
        <begin position="1551"/>
        <end position="1560"/>
    </location>
</feature>
<feature type="disulfide bond" evidence="15">
    <location>
        <begin position="176"/>
        <end position="191"/>
    </location>
</feature>
<feature type="disulfide bond" evidence="15">
    <location>
        <begin position="306"/>
        <end position="321"/>
    </location>
</feature>
<dbReference type="eggNOG" id="KOG1215">
    <property type="taxonomic scope" value="Eukaryota"/>
</dbReference>
<feature type="disulfide bond" evidence="15">
    <location>
        <begin position="589"/>
        <end position="601"/>
    </location>
</feature>
<evidence type="ECO:0000256" key="2">
    <source>
        <dbReference type="ARBA" id="ARBA00004308"/>
    </source>
</evidence>
<reference evidence="21" key="1">
    <citation type="submission" date="2011-12" db="EMBL/GenBank/DDBJ databases">
        <title>The Draft Genome of Lepisosteus oculatus.</title>
        <authorList>
            <consortium name="The Broad Institute Genome Assembly &amp; Analysis Group"/>
            <consortium name="Computational R&amp;D Group"/>
            <consortium name="and Sequencing Platform"/>
            <person name="Di Palma F."/>
            <person name="Alfoldi J."/>
            <person name="Johnson J."/>
            <person name="Berlin A."/>
            <person name="Gnerre S."/>
            <person name="Jaffe D."/>
            <person name="MacCallum I."/>
            <person name="Young S."/>
            <person name="Walker B.J."/>
            <person name="Lander E.S."/>
            <person name="Lindblad-Toh K."/>
        </authorList>
    </citation>
    <scope>NUCLEOTIDE SEQUENCE [LARGE SCALE GENOMIC DNA]</scope>
</reference>
<dbReference type="Pfam" id="PF12662">
    <property type="entry name" value="cEGF"/>
    <property type="match status" value="1"/>
</dbReference>
<dbReference type="Gene3D" id="2.120.10.30">
    <property type="entry name" value="TolB, C-terminal domain"/>
    <property type="match status" value="2"/>
</dbReference>
<feature type="disulfide bond" evidence="15">
    <location>
        <begin position="690"/>
        <end position="705"/>
    </location>
</feature>
<dbReference type="InterPro" id="IPR000742">
    <property type="entry name" value="EGF"/>
</dbReference>
<dbReference type="PROSITE" id="PS01209">
    <property type="entry name" value="LDLRA_1"/>
    <property type="match status" value="5"/>
</dbReference>
<comment type="caution">
    <text evidence="14">Lacks conserved residue(s) required for the propagation of feature annotation.</text>
</comment>
<dbReference type="Ensembl" id="ENSLOCT00000015331.1">
    <property type="protein sequence ID" value="ENSLOCP00000015302.1"/>
    <property type="gene ID" value="ENSLOCG00000012428.1"/>
</dbReference>
<evidence type="ECO:0000256" key="11">
    <source>
        <dbReference type="ARBA" id="ARBA00023157"/>
    </source>
</evidence>
<evidence type="ECO:0000256" key="1">
    <source>
        <dbReference type="ARBA" id="ARBA00004167"/>
    </source>
</evidence>
<organism evidence="20 21">
    <name type="scientific">Lepisosteus oculatus</name>
    <name type="common">Spotted gar</name>
    <dbReference type="NCBI Taxonomy" id="7918"/>
    <lineage>
        <taxon>Eukaryota</taxon>
        <taxon>Metazoa</taxon>
        <taxon>Chordata</taxon>
        <taxon>Craniata</taxon>
        <taxon>Vertebrata</taxon>
        <taxon>Euteleostomi</taxon>
        <taxon>Actinopterygii</taxon>
        <taxon>Neopterygii</taxon>
        <taxon>Holostei</taxon>
        <taxon>Semionotiformes</taxon>
        <taxon>Lepisosteidae</taxon>
        <taxon>Lepisosteus</taxon>
    </lineage>
</organism>
<feature type="repeat" description="LDL-receptor class B" evidence="16">
    <location>
        <begin position="961"/>
        <end position="1003"/>
    </location>
</feature>
<dbReference type="Gene3D" id="2.10.25.10">
    <property type="entry name" value="Laminin"/>
    <property type="match status" value="3"/>
</dbReference>
<feature type="disulfide bond" evidence="15">
    <location>
        <begin position="1"/>
        <end position="19"/>
    </location>
</feature>
<dbReference type="SUPFAM" id="SSF57424">
    <property type="entry name" value="LDL receptor-like module"/>
    <property type="match status" value="17"/>
</dbReference>